<evidence type="ECO:0000313" key="2">
    <source>
        <dbReference type="Ensembl" id="ENSSHAP00000038100.1"/>
    </source>
</evidence>
<reference evidence="2" key="2">
    <citation type="submission" date="2025-08" db="UniProtKB">
        <authorList>
            <consortium name="Ensembl"/>
        </authorList>
    </citation>
    <scope>IDENTIFICATION</scope>
</reference>
<reference evidence="2" key="3">
    <citation type="submission" date="2025-09" db="UniProtKB">
        <authorList>
            <consortium name="Ensembl"/>
        </authorList>
    </citation>
    <scope>IDENTIFICATION</scope>
</reference>
<dbReference type="InterPro" id="IPR038614">
    <property type="entry name" value="GK_N_sf"/>
</dbReference>
<dbReference type="PANTHER" id="PTHR12227:SF0">
    <property type="entry name" value="GLYCERATE KINASE"/>
    <property type="match status" value="1"/>
</dbReference>
<sequence length="204" mass="21906">MASTLRVLPGFARTRPVLWGSPASWSSSSMTLAEQAWQLFECAVGAVMPGPMIRRVLTVDTETGQMKVRDRNFQLHHNVYLAGFGKAVLGMAAVAEELLSDHLVQGVISVPKGIQAAMESAGLKEMLLMPHSHIQVFEGAKNNLPDRDSLQAAVAIQDMAEGLSADDLLLVLISGWHPPPEHGADWHQCHGCPPDASAALLTGQ</sequence>
<dbReference type="InterPro" id="IPR039760">
    <property type="entry name" value="MOFRL_protein"/>
</dbReference>
<name>A0A7N4PGE2_SARHA</name>
<dbReference type="Gene3D" id="3.40.50.10180">
    <property type="entry name" value="Glycerate kinase, MOFRL-like N-terminal domain"/>
    <property type="match status" value="1"/>
</dbReference>
<protein>
    <submittedName>
        <fullName evidence="2">Glycerate kinase</fullName>
    </submittedName>
</protein>
<dbReference type="Pfam" id="PF13660">
    <property type="entry name" value="DUF4147"/>
    <property type="match status" value="1"/>
</dbReference>
<proteinExistence type="predicted"/>
<dbReference type="Proteomes" id="UP000007648">
    <property type="component" value="Unassembled WGS sequence"/>
</dbReference>
<accession>A0A7N4PGE2</accession>
<dbReference type="AlphaFoldDB" id="A0A7N4PGE2"/>
<dbReference type="SUPFAM" id="SSF82544">
    <property type="entry name" value="GckA/TtuD-like"/>
    <property type="match status" value="1"/>
</dbReference>
<feature type="domain" description="MOFRL-associated" evidence="1">
    <location>
        <begin position="36"/>
        <end position="175"/>
    </location>
</feature>
<dbReference type="GO" id="GO:0008887">
    <property type="term" value="F:glycerate kinase activity"/>
    <property type="evidence" value="ECO:0007669"/>
    <property type="project" value="InterPro"/>
</dbReference>
<gene>
    <name evidence="2" type="primary">GLYCTK</name>
</gene>
<evidence type="ECO:0000259" key="1">
    <source>
        <dbReference type="Pfam" id="PF13660"/>
    </source>
</evidence>
<dbReference type="GeneTree" id="ENSGT00390000014365"/>
<keyword evidence="3" id="KW-1185">Reference proteome</keyword>
<evidence type="ECO:0000313" key="3">
    <source>
        <dbReference type="Proteomes" id="UP000007648"/>
    </source>
</evidence>
<dbReference type="Ensembl" id="ENSSHAT00000038738.1">
    <property type="protein sequence ID" value="ENSSHAP00000038100.1"/>
    <property type="gene ID" value="ENSSHAG00000000848.2"/>
</dbReference>
<organism evidence="2 3">
    <name type="scientific">Sarcophilus harrisii</name>
    <name type="common">Tasmanian devil</name>
    <name type="synonym">Sarcophilus laniarius</name>
    <dbReference type="NCBI Taxonomy" id="9305"/>
    <lineage>
        <taxon>Eukaryota</taxon>
        <taxon>Metazoa</taxon>
        <taxon>Chordata</taxon>
        <taxon>Craniata</taxon>
        <taxon>Vertebrata</taxon>
        <taxon>Euteleostomi</taxon>
        <taxon>Mammalia</taxon>
        <taxon>Metatheria</taxon>
        <taxon>Dasyuromorphia</taxon>
        <taxon>Dasyuridae</taxon>
        <taxon>Sarcophilus</taxon>
    </lineage>
</organism>
<dbReference type="InterPro" id="IPR025286">
    <property type="entry name" value="MOFRL_assoc_dom"/>
</dbReference>
<reference evidence="2 3" key="1">
    <citation type="journal article" date="2011" name="Proc. Natl. Acad. Sci. U.S.A.">
        <title>Genetic diversity and population structure of the endangered marsupial Sarcophilus harrisii (Tasmanian devil).</title>
        <authorList>
            <person name="Miller W."/>
            <person name="Hayes V.M."/>
            <person name="Ratan A."/>
            <person name="Petersen D.C."/>
            <person name="Wittekindt N.E."/>
            <person name="Miller J."/>
            <person name="Walenz B."/>
            <person name="Knight J."/>
            <person name="Qi J."/>
            <person name="Zhao F."/>
            <person name="Wang Q."/>
            <person name="Bedoya-Reina O.C."/>
            <person name="Katiyar N."/>
            <person name="Tomsho L.P."/>
            <person name="Kasson L.M."/>
            <person name="Hardie R.A."/>
            <person name="Woodbridge P."/>
            <person name="Tindall E.A."/>
            <person name="Bertelsen M.F."/>
            <person name="Dixon D."/>
            <person name="Pyecroft S."/>
            <person name="Helgen K.M."/>
            <person name="Lesk A.M."/>
            <person name="Pringle T.H."/>
            <person name="Patterson N."/>
            <person name="Zhang Y."/>
            <person name="Kreiss A."/>
            <person name="Woods G.M."/>
            <person name="Jones M.E."/>
            <person name="Schuster S.C."/>
        </authorList>
    </citation>
    <scope>NUCLEOTIDE SEQUENCE [LARGE SCALE GENOMIC DNA]</scope>
</reference>
<dbReference type="PANTHER" id="PTHR12227">
    <property type="entry name" value="GLYCERATE KINASE"/>
    <property type="match status" value="1"/>
</dbReference>
<dbReference type="GO" id="GO:0005737">
    <property type="term" value="C:cytoplasm"/>
    <property type="evidence" value="ECO:0007669"/>
    <property type="project" value="TreeGrafter"/>
</dbReference>